<dbReference type="EMBL" id="CP025015">
    <property type="protein sequence ID" value="AUW47363.1"/>
    <property type="molecule type" value="Genomic_DNA"/>
</dbReference>
<protein>
    <submittedName>
        <fullName evidence="2">Uncharacterized protein</fullName>
    </submittedName>
</protein>
<geneLocation type="plasmid" evidence="3">
    <name>prln3</name>
</geneLocation>
<dbReference type="Proteomes" id="UP000238523">
    <property type="component" value="Plasmid pRLN3"/>
</dbReference>
<sequence>MPWCLAADGFRACAVKHAIENGSADGDFGLLTRPRPGPQTPPDDDFYRPIAVSTSERLP</sequence>
<dbReference type="AlphaFoldDB" id="A0A2K9ZGH4"/>
<name>A0A2K9ZGH4_RHILE</name>
<evidence type="ECO:0000313" key="2">
    <source>
        <dbReference type="EMBL" id="AUW47363.1"/>
    </source>
</evidence>
<evidence type="ECO:0000313" key="3">
    <source>
        <dbReference type="Proteomes" id="UP000238523"/>
    </source>
</evidence>
<gene>
    <name evidence="2" type="ORF">CUJ84_pRLN3000236</name>
</gene>
<feature type="region of interest" description="Disordered" evidence="1">
    <location>
        <begin position="23"/>
        <end position="59"/>
    </location>
</feature>
<proteinExistence type="predicted"/>
<organism evidence="2 3">
    <name type="scientific">Rhizobium leguminosarum</name>
    <dbReference type="NCBI Taxonomy" id="384"/>
    <lineage>
        <taxon>Bacteria</taxon>
        <taxon>Pseudomonadati</taxon>
        <taxon>Pseudomonadota</taxon>
        <taxon>Alphaproteobacteria</taxon>
        <taxon>Hyphomicrobiales</taxon>
        <taxon>Rhizobiaceae</taxon>
        <taxon>Rhizobium/Agrobacterium group</taxon>
        <taxon>Rhizobium</taxon>
    </lineage>
</organism>
<evidence type="ECO:0000256" key="1">
    <source>
        <dbReference type="SAM" id="MobiDB-lite"/>
    </source>
</evidence>
<keyword evidence="2" id="KW-0614">Plasmid</keyword>
<accession>A0A2K9ZGH4</accession>
<reference evidence="2 3" key="1">
    <citation type="submission" date="2017-11" db="EMBL/GenBank/DDBJ databases">
        <title>Complete genome of Rhizobium leguminosarum Norway, an ineffective micro-symbiont.</title>
        <authorList>
            <person name="Hoffrichter A."/>
            <person name="Liang J."/>
            <person name="Brachmann A."/>
            <person name="Marin M."/>
        </authorList>
    </citation>
    <scope>NUCLEOTIDE SEQUENCE [LARGE SCALE GENOMIC DNA]</scope>
    <source>
        <strain evidence="2 3">Norway</strain>
        <plasmid evidence="3">Plasmid prln3</plasmid>
    </source>
</reference>